<dbReference type="InterPro" id="IPR001901">
    <property type="entry name" value="Translocase_SecE/Sec61-g"/>
</dbReference>
<dbReference type="HAMAP" id="MF_00422">
    <property type="entry name" value="SecE"/>
    <property type="match status" value="1"/>
</dbReference>
<dbReference type="NCBIfam" id="TIGR00964">
    <property type="entry name" value="secE_bact"/>
    <property type="match status" value="1"/>
</dbReference>
<keyword evidence="5 9" id="KW-0653">Protein transport</keyword>
<keyword evidence="3 9" id="KW-1003">Cell membrane</keyword>
<comment type="caution">
    <text evidence="10">The sequence shown here is derived from an EMBL/GenBank/DDBJ whole genome shotgun (WGS) entry which is preliminary data.</text>
</comment>
<comment type="subcellular location">
    <subcellularLocation>
        <location evidence="9">Cell membrane</location>
        <topology evidence="9">Single-pass membrane protein</topology>
    </subcellularLocation>
    <subcellularLocation>
        <location evidence="1">Membrane</location>
    </subcellularLocation>
</comment>
<organism evidence="10 11">
    <name type="scientific">Magnetospirillum molischianum DSM 120</name>
    <dbReference type="NCBI Taxonomy" id="1150626"/>
    <lineage>
        <taxon>Bacteria</taxon>
        <taxon>Pseudomonadati</taxon>
        <taxon>Pseudomonadota</taxon>
        <taxon>Alphaproteobacteria</taxon>
        <taxon>Rhodospirillales</taxon>
        <taxon>Rhodospirillaceae</taxon>
        <taxon>Magnetospirillum</taxon>
    </lineage>
</organism>
<dbReference type="GO" id="GO:0065002">
    <property type="term" value="P:intracellular protein transmembrane transport"/>
    <property type="evidence" value="ECO:0007669"/>
    <property type="project" value="UniProtKB-UniRule"/>
</dbReference>
<dbReference type="InterPro" id="IPR038379">
    <property type="entry name" value="SecE_sf"/>
</dbReference>
<dbReference type="GO" id="GO:0009306">
    <property type="term" value="P:protein secretion"/>
    <property type="evidence" value="ECO:0007669"/>
    <property type="project" value="UniProtKB-UniRule"/>
</dbReference>
<dbReference type="EMBL" id="CAHP01000026">
    <property type="protein sequence ID" value="CCG42033.1"/>
    <property type="molecule type" value="Genomic_DNA"/>
</dbReference>
<dbReference type="AlphaFoldDB" id="H8FUJ5"/>
<dbReference type="PANTHER" id="PTHR33910:SF1">
    <property type="entry name" value="PROTEIN TRANSLOCASE SUBUNIT SECE"/>
    <property type="match status" value="1"/>
</dbReference>
<dbReference type="PANTHER" id="PTHR33910">
    <property type="entry name" value="PROTEIN TRANSLOCASE SUBUNIT SECE"/>
    <property type="match status" value="1"/>
</dbReference>
<comment type="subunit">
    <text evidence="9">Component of the Sec protein translocase complex. Heterotrimer consisting of SecY, SecE and SecG subunits. The heterotrimers can form oligomers, although 1 heterotrimer is thought to be able to translocate proteins. Interacts with the ribosome. Interacts with SecDF, and other proteins may be involved. Interacts with SecA.</text>
</comment>
<proteinExistence type="inferred from homology"/>
<evidence type="ECO:0000256" key="8">
    <source>
        <dbReference type="ARBA" id="ARBA00023136"/>
    </source>
</evidence>
<evidence type="ECO:0000256" key="9">
    <source>
        <dbReference type="HAMAP-Rule" id="MF_00422"/>
    </source>
</evidence>
<keyword evidence="4 9" id="KW-0812">Transmembrane</keyword>
<evidence type="ECO:0000313" key="10">
    <source>
        <dbReference type="EMBL" id="CCG42033.1"/>
    </source>
</evidence>
<dbReference type="eggNOG" id="COG0690">
    <property type="taxonomic scope" value="Bacteria"/>
</dbReference>
<dbReference type="GO" id="GO:0005886">
    <property type="term" value="C:plasma membrane"/>
    <property type="evidence" value="ECO:0007669"/>
    <property type="project" value="UniProtKB-SubCell"/>
</dbReference>
<evidence type="ECO:0000256" key="4">
    <source>
        <dbReference type="ARBA" id="ARBA00022692"/>
    </source>
</evidence>
<keyword evidence="7 9" id="KW-0811">Translocation</keyword>
<evidence type="ECO:0000256" key="3">
    <source>
        <dbReference type="ARBA" id="ARBA00022475"/>
    </source>
</evidence>
<protein>
    <recommendedName>
        <fullName evidence="9">Protein translocase subunit SecE</fullName>
    </recommendedName>
</protein>
<evidence type="ECO:0000256" key="6">
    <source>
        <dbReference type="ARBA" id="ARBA00022989"/>
    </source>
</evidence>
<accession>H8FUJ5</accession>
<comment type="function">
    <text evidence="9">Essential subunit of the Sec protein translocation channel SecYEG. Clamps together the 2 halves of SecY. May contact the channel plug during translocation.</text>
</comment>
<feature type="transmembrane region" description="Helical" evidence="9">
    <location>
        <begin position="72"/>
        <end position="92"/>
    </location>
</feature>
<dbReference type="GO" id="GO:0043952">
    <property type="term" value="P:protein transport by the Sec complex"/>
    <property type="evidence" value="ECO:0007669"/>
    <property type="project" value="UniProtKB-UniRule"/>
</dbReference>
<reference evidence="10 11" key="1">
    <citation type="journal article" date="2012" name="J. Bacteriol.">
        <title>Draft Genome Sequence of the Purple Photosynthetic Bacterium Phaeospirillum molischianum DSM120, a Particularly Versatile Bacterium.</title>
        <authorList>
            <person name="Duquesne K."/>
            <person name="Prima V."/>
            <person name="Ji B."/>
            <person name="Rouy Z."/>
            <person name="Medigue C."/>
            <person name="Talla E."/>
            <person name="Sturgis J.N."/>
        </authorList>
    </citation>
    <scope>NUCLEOTIDE SEQUENCE [LARGE SCALE GENOMIC DNA]</scope>
    <source>
        <strain evidence="11">DSM120</strain>
    </source>
</reference>
<comment type="similarity">
    <text evidence="9">Belongs to the SecE/SEC61-gamma family.</text>
</comment>
<keyword evidence="2 9" id="KW-0813">Transport</keyword>
<evidence type="ECO:0000256" key="2">
    <source>
        <dbReference type="ARBA" id="ARBA00022448"/>
    </source>
</evidence>
<dbReference type="Proteomes" id="UP000004169">
    <property type="component" value="Unassembled WGS sequence"/>
</dbReference>
<dbReference type="AntiFam" id="ANF00013">
    <property type="entry name" value="tRNA translation"/>
</dbReference>
<dbReference type="GO" id="GO:0008320">
    <property type="term" value="F:protein transmembrane transporter activity"/>
    <property type="evidence" value="ECO:0007669"/>
    <property type="project" value="UniProtKB-UniRule"/>
</dbReference>
<dbReference type="Gene3D" id="1.20.5.1030">
    <property type="entry name" value="Preprotein translocase secy subunit"/>
    <property type="match status" value="1"/>
</dbReference>
<dbReference type="InterPro" id="IPR005807">
    <property type="entry name" value="SecE_bac"/>
</dbReference>
<evidence type="ECO:0000256" key="1">
    <source>
        <dbReference type="ARBA" id="ARBA00004370"/>
    </source>
</evidence>
<keyword evidence="8 9" id="KW-0472">Membrane</keyword>
<dbReference type="GO" id="GO:0006605">
    <property type="term" value="P:protein targeting"/>
    <property type="evidence" value="ECO:0007669"/>
    <property type="project" value="UniProtKB-UniRule"/>
</dbReference>
<keyword evidence="6 9" id="KW-1133">Transmembrane helix</keyword>
<keyword evidence="11" id="KW-1185">Reference proteome</keyword>
<evidence type="ECO:0000256" key="5">
    <source>
        <dbReference type="ARBA" id="ARBA00022927"/>
    </source>
</evidence>
<evidence type="ECO:0000313" key="11">
    <source>
        <dbReference type="Proteomes" id="UP000004169"/>
    </source>
</evidence>
<sequence>MQECSSTGRAPVSKTGGWGFEPLHSCHAVPPGFRQRAASTVRDMAKTSPALFFKQVRQEIAKVTWPTRRETVISTLMVFVMVVITATFFLIVDQFFATTVKFLFGLRG</sequence>
<evidence type="ECO:0000256" key="7">
    <source>
        <dbReference type="ARBA" id="ARBA00023010"/>
    </source>
</evidence>
<dbReference type="Pfam" id="PF00584">
    <property type="entry name" value="SecE"/>
    <property type="match status" value="1"/>
</dbReference>
<name>H8FUJ5_MAGML</name>
<gene>
    <name evidence="9" type="primary">secE</name>
    <name evidence="10" type="ORF">PHAMO_320002</name>
</gene>
<dbReference type="STRING" id="1150626.PHAMO_320002"/>